<dbReference type="Proteomes" id="UP000018208">
    <property type="component" value="Unassembled WGS sequence"/>
</dbReference>
<dbReference type="AlphaFoldDB" id="V6LMZ4"/>
<feature type="transmembrane region" description="Helical" evidence="1">
    <location>
        <begin position="359"/>
        <end position="378"/>
    </location>
</feature>
<gene>
    <name evidence="2" type="ORF">SS50377_14052</name>
    <name evidence="3" type="ORF">SS50377_24388</name>
</gene>
<keyword evidence="1" id="KW-1133">Transmembrane helix</keyword>
<organism evidence="2">
    <name type="scientific">Spironucleus salmonicida</name>
    <dbReference type="NCBI Taxonomy" id="348837"/>
    <lineage>
        <taxon>Eukaryota</taxon>
        <taxon>Metamonada</taxon>
        <taxon>Diplomonadida</taxon>
        <taxon>Hexamitidae</taxon>
        <taxon>Hexamitinae</taxon>
        <taxon>Spironucleus</taxon>
    </lineage>
</organism>
<feature type="transmembrane region" description="Helical" evidence="1">
    <location>
        <begin position="335"/>
        <end position="353"/>
    </location>
</feature>
<keyword evidence="1 2" id="KW-0812">Transmembrane</keyword>
<evidence type="ECO:0000313" key="3">
    <source>
        <dbReference type="EMBL" id="KAH0574430.1"/>
    </source>
</evidence>
<feature type="transmembrane region" description="Helical" evidence="1">
    <location>
        <begin position="239"/>
        <end position="258"/>
    </location>
</feature>
<feature type="transmembrane region" description="Helical" evidence="1">
    <location>
        <begin position="40"/>
        <end position="64"/>
    </location>
</feature>
<protein>
    <submittedName>
        <fullName evidence="2">Transmembrane domain-containing protein</fullName>
    </submittedName>
</protein>
<reference evidence="3" key="2">
    <citation type="submission" date="2020-12" db="EMBL/GenBank/DDBJ databases">
        <title>New Spironucleus salmonicida genome in near-complete chromosomes.</title>
        <authorList>
            <person name="Xu F."/>
            <person name="Kurt Z."/>
            <person name="Jimenez-Gonzalez A."/>
            <person name="Astvaldsson A."/>
            <person name="Andersson J.O."/>
            <person name="Svard S.G."/>
        </authorList>
    </citation>
    <scope>NUCLEOTIDE SEQUENCE</scope>
    <source>
        <strain evidence="3">ATCC 50377</strain>
    </source>
</reference>
<evidence type="ECO:0000313" key="4">
    <source>
        <dbReference type="Proteomes" id="UP000018208"/>
    </source>
</evidence>
<dbReference type="EMBL" id="AUWU02000004">
    <property type="protein sequence ID" value="KAH0574430.1"/>
    <property type="molecule type" value="Genomic_DNA"/>
</dbReference>
<name>V6LMZ4_9EUKA</name>
<dbReference type="EMBL" id="KI546085">
    <property type="protein sequence ID" value="EST46062.1"/>
    <property type="molecule type" value="Genomic_DNA"/>
</dbReference>
<accession>V6LMZ4</accession>
<proteinExistence type="predicted"/>
<keyword evidence="4" id="KW-1185">Reference proteome</keyword>
<dbReference type="VEuPathDB" id="GiardiaDB:SS50377_24388"/>
<keyword evidence="1" id="KW-0472">Membrane</keyword>
<feature type="transmembrane region" description="Helical" evidence="1">
    <location>
        <begin position="424"/>
        <end position="446"/>
    </location>
</feature>
<feature type="transmembrane region" description="Helical" evidence="1">
    <location>
        <begin position="453"/>
        <end position="472"/>
    </location>
</feature>
<feature type="transmembrane region" description="Helical" evidence="1">
    <location>
        <begin position="270"/>
        <end position="290"/>
    </location>
</feature>
<feature type="transmembrane region" description="Helical" evidence="1">
    <location>
        <begin position="390"/>
        <end position="412"/>
    </location>
</feature>
<evidence type="ECO:0000256" key="1">
    <source>
        <dbReference type="SAM" id="Phobius"/>
    </source>
</evidence>
<sequence>MPPRRKITQYSEPQQTKTLLDVYQNFTRGIFRMLKINPRFICGFDELTSLFSLISTIATIYITFSYRKSKINDIDSFIYTGYNLAAFGCNYSQNDQIHYFGNKDNIKLGLIASKKQASYSSLLSAAGKHSCQGIGIVIGNYSDLISIYPNIKYIISGDGADVIVGGQESIIKNNNLYASYSAKGKELQLSNFFAQDQYELQINVNSKKMYSEISRILSYRNNFYRVFGIIFQFQIPTSVLFFFIPILCISIALNLNLLHRYLRIIIIKDFIYQVRLIVAVLTFFIFYVLFKVNILLKLNLDMFINTQENLLKSIVLCFITLSGILGRLEQSDFWVQNQAIYSVIFYIISVVFYRQASTFLLLNAFISIFCMFIYDILVEKKVCCRAWTKNASYLLIQLPYVFALIFRQLSYYQSLLSVTKESAFISYVMVTVILLTISIGYIPAILKLTTGPLFLLSATTVASFVFFQASIINCPYNNLKENIYKTPSTSQIPLINNEISVSFYCSDKLQICYADVSNKQAIQFSIKQGEEISFSLFNDRWSCTIPKTPLDNSIQYLDLNCVEVTPVIESKLIFRQTGQFYYCE</sequence>
<evidence type="ECO:0000313" key="2">
    <source>
        <dbReference type="EMBL" id="EST46062.1"/>
    </source>
</evidence>
<reference evidence="2 3" key="1">
    <citation type="journal article" date="2014" name="PLoS Genet.">
        <title>The Genome of Spironucleus salmonicida Highlights a Fish Pathogen Adapted to Fluctuating Environments.</title>
        <authorList>
            <person name="Xu F."/>
            <person name="Jerlstrom-Hultqvist J."/>
            <person name="Einarsson E."/>
            <person name="Astvaldsson A."/>
            <person name="Svard S.G."/>
            <person name="Andersson J.O."/>
        </authorList>
    </citation>
    <scope>NUCLEOTIDE SEQUENCE</scope>
    <source>
        <strain evidence="3">ATCC 50377</strain>
    </source>
</reference>